<feature type="chain" id="PRO_5021700814" description="Ice-binding protein C-terminal domain-containing protein" evidence="1">
    <location>
        <begin position="22"/>
        <end position="307"/>
    </location>
</feature>
<reference evidence="3 4" key="1">
    <citation type="submission" date="2019-02" db="EMBL/GenBank/DDBJ databases">
        <title>Deep-cultivation of Planctomycetes and their phenomic and genomic characterization uncovers novel biology.</title>
        <authorList>
            <person name="Wiegand S."/>
            <person name="Jogler M."/>
            <person name="Boedeker C."/>
            <person name="Pinto D."/>
            <person name="Vollmers J."/>
            <person name="Rivas-Marin E."/>
            <person name="Kohn T."/>
            <person name="Peeters S.H."/>
            <person name="Heuer A."/>
            <person name="Rast P."/>
            <person name="Oberbeckmann S."/>
            <person name="Bunk B."/>
            <person name="Jeske O."/>
            <person name="Meyerdierks A."/>
            <person name="Storesund J.E."/>
            <person name="Kallscheuer N."/>
            <person name="Luecker S."/>
            <person name="Lage O.M."/>
            <person name="Pohl T."/>
            <person name="Merkel B.J."/>
            <person name="Hornburger P."/>
            <person name="Mueller R.-W."/>
            <person name="Bruemmer F."/>
            <person name="Labrenz M."/>
            <person name="Spormann A.M."/>
            <person name="Op den Camp H."/>
            <person name="Overmann J."/>
            <person name="Amann R."/>
            <person name="Jetten M.S.M."/>
            <person name="Mascher T."/>
            <person name="Medema M.H."/>
            <person name="Devos D.P."/>
            <person name="Kaster A.-K."/>
            <person name="Ovreas L."/>
            <person name="Rohde M."/>
            <person name="Galperin M.Y."/>
            <person name="Jogler C."/>
        </authorList>
    </citation>
    <scope>NUCLEOTIDE SEQUENCE [LARGE SCALE GENOMIC DNA]</scope>
    <source>
        <strain evidence="3 4">Pla175</strain>
    </source>
</reference>
<name>A0A518DE84_9BACT</name>
<gene>
    <name evidence="3" type="ORF">Pla175_31710</name>
</gene>
<evidence type="ECO:0000256" key="1">
    <source>
        <dbReference type="SAM" id="SignalP"/>
    </source>
</evidence>
<dbReference type="RefSeq" id="WP_197526885.1">
    <property type="nucleotide sequence ID" value="NZ_CP036291.1"/>
</dbReference>
<dbReference type="EMBL" id="CP036291">
    <property type="protein sequence ID" value="QDU89776.1"/>
    <property type="molecule type" value="Genomic_DNA"/>
</dbReference>
<proteinExistence type="predicted"/>
<feature type="signal peptide" evidence="1">
    <location>
        <begin position="1"/>
        <end position="21"/>
    </location>
</feature>
<keyword evidence="1" id="KW-0732">Signal</keyword>
<dbReference type="NCBIfam" id="TIGR02595">
    <property type="entry name" value="PEP_CTERM"/>
    <property type="match status" value="1"/>
</dbReference>
<protein>
    <recommendedName>
        <fullName evidence="2">Ice-binding protein C-terminal domain-containing protein</fullName>
    </recommendedName>
</protein>
<accession>A0A518DE84</accession>
<dbReference type="KEGG" id="pnd:Pla175_31710"/>
<evidence type="ECO:0000313" key="3">
    <source>
        <dbReference type="EMBL" id="QDU89776.1"/>
    </source>
</evidence>
<organism evidence="3 4">
    <name type="scientific">Pirellulimonas nuda</name>
    <dbReference type="NCBI Taxonomy" id="2528009"/>
    <lineage>
        <taxon>Bacteria</taxon>
        <taxon>Pseudomonadati</taxon>
        <taxon>Planctomycetota</taxon>
        <taxon>Planctomycetia</taxon>
        <taxon>Pirellulales</taxon>
        <taxon>Lacipirellulaceae</taxon>
        <taxon>Pirellulimonas</taxon>
    </lineage>
</organism>
<feature type="domain" description="Ice-binding protein C-terminal" evidence="2">
    <location>
        <begin position="281"/>
        <end position="304"/>
    </location>
</feature>
<dbReference type="AlphaFoldDB" id="A0A518DE84"/>
<sequence length="307" mass="31583" precursor="true">MIRRSLVFSGVIALMPAISSAAVILDDTFADGSRGETSLPNESAVWASHAGGVTMGAGSLAFNQTTSSGSQKLWTHFAADGAEIELAVGDQLIATIDFTPRVALYDNSSTSFRFGLFNDPTDPQVASDTNSDGGGSGAPWTDSTGYAVQIALTTGATASNNASVGKRTDQANSSLLGSSGAYTSTSGGAQIVNVLDTQYTMTLALTRSAADVMDVAFSIADAGGVISTHSITDDPNGVAAFGTGPIATKFEQLFFRFSNNTTTADVIDFGRFKIEHVQGQAVPEPASLALLGLCGAAAVAVRRRKSM</sequence>
<evidence type="ECO:0000313" key="4">
    <source>
        <dbReference type="Proteomes" id="UP000317429"/>
    </source>
</evidence>
<dbReference type="InterPro" id="IPR013424">
    <property type="entry name" value="Ice-binding_C"/>
</dbReference>
<dbReference type="Pfam" id="PF07589">
    <property type="entry name" value="PEP-CTERM"/>
    <property type="match status" value="1"/>
</dbReference>
<keyword evidence="4" id="KW-1185">Reference proteome</keyword>
<dbReference type="Proteomes" id="UP000317429">
    <property type="component" value="Chromosome"/>
</dbReference>
<evidence type="ECO:0000259" key="2">
    <source>
        <dbReference type="Pfam" id="PF07589"/>
    </source>
</evidence>